<dbReference type="GO" id="GO:0043953">
    <property type="term" value="P:protein transport by the Tat complex"/>
    <property type="evidence" value="ECO:0007669"/>
    <property type="project" value="UniProtKB-UniRule"/>
</dbReference>
<name>A0A1I3TP64_9BACT</name>
<feature type="compositionally biased region" description="Polar residues" evidence="6">
    <location>
        <begin position="20"/>
        <end position="29"/>
    </location>
</feature>
<feature type="transmembrane region" description="Helical" evidence="5">
    <location>
        <begin position="276"/>
        <end position="305"/>
    </location>
</feature>
<gene>
    <name evidence="5" type="primary">tatC</name>
    <name evidence="7" type="ORF">SAMN04488082_10637</name>
</gene>
<dbReference type="Pfam" id="PF00902">
    <property type="entry name" value="TatC"/>
    <property type="match status" value="1"/>
</dbReference>
<feature type="compositionally biased region" description="Basic and acidic residues" evidence="6">
    <location>
        <begin position="1"/>
        <end position="13"/>
    </location>
</feature>
<dbReference type="Proteomes" id="UP000198635">
    <property type="component" value="Unassembled WGS sequence"/>
</dbReference>
<keyword evidence="5" id="KW-1003">Cell membrane</keyword>
<reference evidence="8" key="1">
    <citation type="submission" date="2016-10" db="EMBL/GenBank/DDBJ databases">
        <authorList>
            <person name="Varghese N."/>
            <person name="Submissions S."/>
        </authorList>
    </citation>
    <scope>NUCLEOTIDE SEQUENCE [LARGE SCALE GENOMIC DNA]</scope>
    <source>
        <strain evidence="8">DSM 5918</strain>
    </source>
</reference>
<feature type="transmembrane region" description="Helical" evidence="5">
    <location>
        <begin position="340"/>
        <end position="358"/>
    </location>
</feature>
<evidence type="ECO:0000256" key="4">
    <source>
        <dbReference type="ARBA" id="ARBA00023136"/>
    </source>
</evidence>
<feature type="compositionally biased region" description="Acidic residues" evidence="6">
    <location>
        <begin position="71"/>
        <end position="83"/>
    </location>
</feature>
<evidence type="ECO:0000313" key="7">
    <source>
        <dbReference type="EMBL" id="SFJ72400.1"/>
    </source>
</evidence>
<evidence type="ECO:0000256" key="3">
    <source>
        <dbReference type="ARBA" id="ARBA00022989"/>
    </source>
</evidence>
<evidence type="ECO:0000256" key="6">
    <source>
        <dbReference type="SAM" id="MobiDB-lite"/>
    </source>
</evidence>
<dbReference type="STRING" id="52560.SAMN04488082_10637"/>
<keyword evidence="2 5" id="KW-0812">Transmembrane</keyword>
<dbReference type="GO" id="GO:0065002">
    <property type="term" value="P:intracellular protein transmembrane transport"/>
    <property type="evidence" value="ECO:0007669"/>
    <property type="project" value="TreeGrafter"/>
</dbReference>
<dbReference type="PANTHER" id="PTHR30371">
    <property type="entry name" value="SEC-INDEPENDENT PROTEIN TRANSLOCASE PROTEIN TATC"/>
    <property type="match status" value="1"/>
</dbReference>
<dbReference type="GO" id="GO:0033281">
    <property type="term" value="C:TAT protein transport complex"/>
    <property type="evidence" value="ECO:0007669"/>
    <property type="project" value="UniProtKB-UniRule"/>
</dbReference>
<comment type="subunit">
    <text evidence="5">Forms a complex with TatA.</text>
</comment>
<feature type="compositionally biased region" description="Acidic residues" evidence="6">
    <location>
        <begin position="50"/>
        <end position="62"/>
    </location>
</feature>
<dbReference type="GO" id="GO:0009977">
    <property type="term" value="F:proton motive force dependent protein transmembrane transporter activity"/>
    <property type="evidence" value="ECO:0007669"/>
    <property type="project" value="TreeGrafter"/>
</dbReference>
<dbReference type="PRINTS" id="PR01840">
    <property type="entry name" value="TATCFAMILY"/>
</dbReference>
<keyword evidence="3 5" id="KW-1133">Transmembrane helix</keyword>
<comment type="similarity">
    <text evidence="5">Belongs to the TatC family.</text>
</comment>
<comment type="function">
    <text evidence="5">Part of the twin-arginine translocation (Tat) system that transports large folded proteins containing a characteristic twin-arginine motif in their signal peptide across membranes.</text>
</comment>
<evidence type="ECO:0000313" key="8">
    <source>
        <dbReference type="Proteomes" id="UP000198635"/>
    </source>
</evidence>
<evidence type="ECO:0000256" key="5">
    <source>
        <dbReference type="HAMAP-Rule" id="MF_00902"/>
    </source>
</evidence>
<feature type="transmembrane region" description="Helical" evidence="5">
    <location>
        <begin position="141"/>
        <end position="159"/>
    </location>
</feature>
<feature type="transmembrane region" description="Helical" evidence="5">
    <location>
        <begin position="317"/>
        <end position="334"/>
    </location>
</feature>
<sequence>MSEERTDRDRIEDEAGAESEGTSSLNQGEGTAEGPALNDSSDEGHAPGEDLTDALASDEAEDGTSRPTEDSPSEDSPTEDSADPEPPLPESQDAGDAVESTSDIEPKGDGSVAEAKAEPEEEEPVHEMTFTEHLNELRVRLVRCIIAAFVGLLVCYAFAEQLFMMLMQPLITLLEPSGGSLIYTGLPEAFFTHLKVAAIAGLFVASPYIFYQLWMFIAPGLYEGERKYMIPIALCSALCFVAGALFGYYVVFPFGFQFFLGYASDVIKPMPSVREYFSFSTSMLFAFGFIFELPLFMFFLSILGIVTHQTLRKYRKFAILGSFVVAAVLTPPDVVSQSLMAGPLCILYEVGIWVAYAFGKKRKESPAEDDATAEAKG</sequence>
<accession>A0A1I3TP64</accession>
<dbReference type="PANTHER" id="PTHR30371:SF0">
    <property type="entry name" value="SEC-INDEPENDENT PROTEIN TRANSLOCASE PROTEIN TATC, CHLOROPLASTIC-RELATED"/>
    <property type="match status" value="1"/>
</dbReference>
<keyword evidence="5" id="KW-0811">Translocation</keyword>
<dbReference type="HAMAP" id="MF_00902">
    <property type="entry name" value="TatC"/>
    <property type="match status" value="1"/>
</dbReference>
<dbReference type="NCBIfam" id="TIGR00945">
    <property type="entry name" value="tatC"/>
    <property type="match status" value="1"/>
</dbReference>
<dbReference type="EMBL" id="FORX01000006">
    <property type="protein sequence ID" value="SFJ72400.1"/>
    <property type="molecule type" value="Genomic_DNA"/>
</dbReference>
<feature type="transmembrane region" description="Helical" evidence="5">
    <location>
        <begin position="229"/>
        <end position="256"/>
    </location>
</feature>
<keyword evidence="5" id="KW-0813">Transport</keyword>
<feature type="region of interest" description="Disordered" evidence="6">
    <location>
        <begin position="1"/>
        <end position="128"/>
    </location>
</feature>
<dbReference type="AlphaFoldDB" id="A0A1I3TP64"/>
<protein>
    <recommendedName>
        <fullName evidence="5">Sec-independent protein translocase protein TatC</fullName>
    </recommendedName>
</protein>
<keyword evidence="4 5" id="KW-0472">Membrane</keyword>
<keyword evidence="8" id="KW-1185">Reference proteome</keyword>
<comment type="subcellular location">
    <subcellularLocation>
        <location evidence="5">Cell membrane</location>
        <topology evidence="5">Multi-pass membrane protein</topology>
    </subcellularLocation>
    <subcellularLocation>
        <location evidence="1">Membrane</location>
        <topology evidence="1">Multi-pass membrane protein</topology>
    </subcellularLocation>
</comment>
<keyword evidence="5" id="KW-0653">Protein transport</keyword>
<evidence type="ECO:0000256" key="2">
    <source>
        <dbReference type="ARBA" id="ARBA00022692"/>
    </source>
</evidence>
<feature type="transmembrane region" description="Helical" evidence="5">
    <location>
        <begin position="196"/>
        <end position="217"/>
    </location>
</feature>
<organism evidence="7 8">
    <name type="scientific">Desulfomicrobium apsheronum</name>
    <dbReference type="NCBI Taxonomy" id="52560"/>
    <lineage>
        <taxon>Bacteria</taxon>
        <taxon>Pseudomonadati</taxon>
        <taxon>Thermodesulfobacteriota</taxon>
        <taxon>Desulfovibrionia</taxon>
        <taxon>Desulfovibrionales</taxon>
        <taxon>Desulfomicrobiaceae</taxon>
        <taxon>Desulfomicrobium</taxon>
    </lineage>
</organism>
<dbReference type="InterPro" id="IPR002033">
    <property type="entry name" value="TatC"/>
</dbReference>
<proteinExistence type="inferred from homology"/>
<evidence type="ECO:0000256" key="1">
    <source>
        <dbReference type="ARBA" id="ARBA00004141"/>
    </source>
</evidence>